<evidence type="ECO:0000313" key="7">
    <source>
        <dbReference type="Proteomes" id="UP000683246"/>
    </source>
</evidence>
<accession>A0A8J8MLD1</accession>
<dbReference type="SUPFAM" id="SSF158568">
    <property type="entry name" value="AF1862-like"/>
    <property type="match status" value="1"/>
</dbReference>
<organism evidence="6 7">
    <name type="scientific">Vallitalea pronyensis</name>
    <dbReference type="NCBI Taxonomy" id="1348613"/>
    <lineage>
        <taxon>Bacteria</taxon>
        <taxon>Bacillati</taxon>
        <taxon>Bacillota</taxon>
        <taxon>Clostridia</taxon>
        <taxon>Lachnospirales</taxon>
        <taxon>Vallitaleaceae</taxon>
        <taxon>Vallitalea</taxon>
    </lineage>
</organism>
<evidence type="ECO:0000256" key="3">
    <source>
        <dbReference type="ARBA" id="ARBA00022490"/>
    </source>
</evidence>
<dbReference type="Proteomes" id="UP000683246">
    <property type="component" value="Chromosome"/>
</dbReference>
<dbReference type="GO" id="GO:0051607">
    <property type="term" value="P:defense response to virus"/>
    <property type="evidence" value="ECO:0007669"/>
    <property type="project" value="UniProtKB-KW"/>
</dbReference>
<dbReference type="AlphaFoldDB" id="A0A8J8MLD1"/>
<dbReference type="NCBIfam" id="TIGR01881">
    <property type="entry name" value="cas_Cmr5"/>
    <property type="match status" value="1"/>
</dbReference>
<keyword evidence="3" id="KW-0963">Cytoplasm</keyword>
<dbReference type="InterPro" id="IPR010160">
    <property type="entry name" value="CRISPR-assoc_prot_Cmr5"/>
</dbReference>
<evidence type="ECO:0000256" key="2">
    <source>
        <dbReference type="ARBA" id="ARBA00006161"/>
    </source>
</evidence>
<keyword evidence="7" id="KW-1185">Reference proteome</keyword>
<proteinExistence type="inferred from homology"/>
<name>A0A8J8MLD1_9FIRM</name>
<evidence type="ECO:0000256" key="4">
    <source>
        <dbReference type="ARBA" id="ARBA00023118"/>
    </source>
</evidence>
<gene>
    <name evidence="6" type="primary">cmr5</name>
    <name evidence="6" type="ORF">HZI73_17535</name>
</gene>
<dbReference type="KEGG" id="vpy:HZI73_17535"/>
<dbReference type="Gene3D" id="1.10.520.30">
    <property type="entry name" value="AF1862-like domain"/>
    <property type="match status" value="1"/>
</dbReference>
<dbReference type="EMBL" id="CP058649">
    <property type="protein sequence ID" value="QUI23987.1"/>
    <property type="molecule type" value="Genomic_DNA"/>
</dbReference>
<evidence type="ECO:0000313" key="6">
    <source>
        <dbReference type="EMBL" id="QUI23987.1"/>
    </source>
</evidence>
<comment type="similarity">
    <text evidence="2">Belongs to the CRISPR system Cmr5 family.</text>
</comment>
<dbReference type="RefSeq" id="WP_212694677.1">
    <property type="nucleotide sequence ID" value="NZ_CP058649.1"/>
</dbReference>
<sequence length="94" mass="11172">MMTKNQVMQSTIKAFKKKEQLELLRRIPSLIRRNGLVNTLAYLEKKNENEIHTCFMKVIKEYEQAEVDTLLLTRLMYQFAIDLHLMVTIQKKEG</sequence>
<evidence type="ECO:0000256" key="5">
    <source>
        <dbReference type="ARBA" id="ARBA00030001"/>
    </source>
</evidence>
<reference evidence="6" key="1">
    <citation type="submission" date="2020-07" db="EMBL/GenBank/DDBJ databases">
        <title>Vallitalea pronyensis genome.</title>
        <authorList>
            <person name="Postec A."/>
        </authorList>
    </citation>
    <scope>NUCLEOTIDE SEQUENCE</scope>
    <source>
        <strain evidence="6">FatNI3</strain>
    </source>
</reference>
<dbReference type="Pfam" id="PF09701">
    <property type="entry name" value="Cas_Cmr5"/>
    <property type="match status" value="1"/>
</dbReference>
<protein>
    <recommendedName>
        <fullName evidence="5">CRISPR type III-B/RAMP module-associated protein Cmr5</fullName>
    </recommendedName>
</protein>
<dbReference type="GO" id="GO:0005737">
    <property type="term" value="C:cytoplasm"/>
    <property type="evidence" value="ECO:0007669"/>
    <property type="project" value="UniProtKB-SubCell"/>
</dbReference>
<dbReference type="InterPro" id="IPR023101">
    <property type="entry name" value="AF1862-like_dom_sf"/>
</dbReference>
<comment type="subcellular location">
    <subcellularLocation>
        <location evidence="1">Cytoplasm</location>
    </subcellularLocation>
</comment>
<evidence type="ECO:0000256" key="1">
    <source>
        <dbReference type="ARBA" id="ARBA00004496"/>
    </source>
</evidence>
<keyword evidence="4" id="KW-0051">Antiviral defense</keyword>